<name>A0A6N6N4G3_9BACT</name>
<evidence type="ECO:0000256" key="1">
    <source>
        <dbReference type="ARBA" id="ARBA00004418"/>
    </source>
</evidence>
<keyword evidence="3" id="KW-0732">Signal</keyword>
<accession>A0A6N6N4G3</accession>
<sequence length="239" mass="26671">MHPTCNRTRNRRDTSSKRSQQTNHKEHTMKKYHIAILASILVLSFGSLAFARHGGFGGGPMGGQGGPGMHGPMMLIRTLERLDLTKVQKSKIAMLLKTDIDKNSKNAAPMREEMQALRLAVLEGDKNKVRKLSQTMSKKHEAMMLDRTQLMNNVRAVLTPEQSKQLVELTKMRMDCFNNMRRNNCPQFGQGSGYGQGQGYGKGYGFHGQGQRRGQGMGYAGQRDGRCPVSVEAWIDANM</sequence>
<evidence type="ECO:0000256" key="4">
    <source>
        <dbReference type="ARBA" id="ARBA00022764"/>
    </source>
</evidence>
<proteinExistence type="inferred from homology"/>
<dbReference type="GO" id="GO:0051082">
    <property type="term" value="F:unfolded protein binding"/>
    <property type="evidence" value="ECO:0007669"/>
    <property type="project" value="TreeGrafter"/>
</dbReference>
<dbReference type="PANTHER" id="PTHR38102:SF1">
    <property type="entry name" value="PERIPLASMIC CHAPERONE SPY"/>
    <property type="match status" value="1"/>
</dbReference>
<keyword evidence="6" id="KW-0812">Transmembrane</keyword>
<organism evidence="7 8">
    <name type="scientific">Pseudodesulfovibrio senegalensis</name>
    <dbReference type="NCBI Taxonomy" id="1721087"/>
    <lineage>
        <taxon>Bacteria</taxon>
        <taxon>Pseudomonadati</taxon>
        <taxon>Thermodesulfobacteriota</taxon>
        <taxon>Desulfovibrionia</taxon>
        <taxon>Desulfovibrionales</taxon>
        <taxon>Desulfovibrionaceae</taxon>
    </lineage>
</organism>
<keyword evidence="6" id="KW-1133">Transmembrane helix</keyword>
<protein>
    <submittedName>
        <fullName evidence="7">Spy/CpxP family protein refolding chaperone</fullName>
    </submittedName>
</protein>
<dbReference type="AlphaFoldDB" id="A0A6N6N4G3"/>
<dbReference type="CDD" id="cd09916">
    <property type="entry name" value="CpxP_like"/>
    <property type="match status" value="1"/>
</dbReference>
<comment type="similarity">
    <text evidence="2">Belongs to the CpxP/Spy family.</text>
</comment>
<keyword evidence="4" id="KW-0574">Periplasm</keyword>
<keyword evidence="8" id="KW-1185">Reference proteome</keyword>
<dbReference type="InterPro" id="IPR012899">
    <property type="entry name" value="LTXXQ"/>
</dbReference>
<comment type="caution">
    <text evidence="7">The sequence shown here is derived from an EMBL/GenBank/DDBJ whole genome shotgun (WGS) entry which is preliminary data.</text>
</comment>
<evidence type="ECO:0000256" key="3">
    <source>
        <dbReference type="ARBA" id="ARBA00022729"/>
    </source>
</evidence>
<dbReference type="Gene3D" id="1.20.120.1490">
    <property type="match status" value="1"/>
</dbReference>
<feature type="transmembrane region" description="Helical" evidence="6">
    <location>
        <begin position="32"/>
        <end position="51"/>
    </location>
</feature>
<dbReference type="Proteomes" id="UP000438699">
    <property type="component" value="Unassembled WGS sequence"/>
</dbReference>
<evidence type="ECO:0000256" key="6">
    <source>
        <dbReference type="SAM" id="Phobius"/>
    </source>
</evidence>
<gene>
    <name evidence="7" type="ORF">F8A88_01390</name>
</gene>
<dbReference type="PANTHER" id="PTHR38102">
    <property type="entry name" value="PERIPLASMIC CHAPERONE SPY"/>
    <property type="match status" value="1"/>
</dbReference>
<feature type="region of interest" description="Disordered" evidence="5">
    <location>
        <begin position="1"/>
        <end position="27"/>
    </location>
</feature>
<reference evidence="7 8" key="1">
    <citation type="journal article" date="2017" name="Int. J. Syst. Evol. Microbiol.">
        <title>Desulfovibrio senegalensis sp. nov., a mesophilic sulfate reducer isolated from marine sediment.</title>
        <authorList>
            <person name="Thioye A."/>
            <person name="Gam Z.B.A."/>
            <person name="Mbengue M."/>
            <person name="Cayol J.L."/>
            <person name="Joseph-Bartoli M."/>
            <person name="Toure-Kane C."/>
            <person name="Labat M."/>
        </authorList>
    </citation>
    <scope>NUCLEOTIDE SEQUENCE [LARGE SCALE GENOMIC DNA]</scope>
    <source>
        <strain evidence="7 8">DSM 101509</strain>
    </source>
</reference>
<dbReference type="GO" id="GO:0030288">
    <property type="term" value="C:outer membrane-bounded periplasmic space"/>
    <property type="evidence" value="ECO:0007669"/>
    <property type="project" value="TreeGrafter"/>
</dbReference>
<dbReference type="InterPro" id="IPR052211">
    <property type="entry name" value="Cpx_auxiliary_protein"/>
</dbReference>
<dbReference type="Pfam" id="PF07813">
    <property type="entry name" value="LTXXQ"/>
    <property type="match status" value="1"/>
</dbReference>
<evidence type="ECO:0000313" key="7">
    <source>
        <dbReference type="EMBL" id="KAB1442954.1"/>
    </source>
</evidence>
<evidence type="ECO:0000313" key="8">
    <source>
        <dbReference type="Proteomes" id="UP000438699"/>
    </source>
</evidence>
<evidence type="ECO:0000256" key="2">
    <source>
        <dbReference type="ARBA" id="ARBA00008441"/>
    </source>
</evidence>
<evidence type="ECO:0000256" key="5">
    <source>
        <dbReference type="SAM" id="MobiDB-lite"/>
    </source>
</evidence>
<keyword evidence="6" id="KW-0472">Membrane</keyword>
<dbReference type="EMBL" id="WAIE01000001">
    <property type="protein sequence ID" value="KAB1442954.1"/>
    <property type="molecule type" value="Genomic_DNA"/>
</dbReference>
<comment type="subcellular location">
    <subcellularLocation>
        <location evidence="1">Periplasm</location>
    </subcellularLocation>
</comment>